<protein>
    <submittedName>
        <fullName evidence="3">Metallo-beta-lactamase superfamily protein</fullName>
    </submittedName>
</protein>
<proteinExistence type="predicted"/>
<dbReference type="CDD" id="cd06262">
    <property type="entry name" value="metallo-hydrolase-like_MBL-fold"/>
    <property type="match status" value="1"/>
</dbReference>
<dbReference type="InterPro" id="IPR036866">
    <property type="entry name" value="RibonucZ/Hydroxyglut_hydro"/>
</dbReference>
<keyword evidence="4" id="KW-1185">Reference proteome</keyword>
<name>A0A1R4GW07_9MICC</name>
<dbReference type="Proteomes" id="UP000195913">
    <property type="component" value="Unassembled WGS sequence"/>
</dbReference>
<evidence type="ECO:0000313" key="3">
    <source>
        <dbReference type="EMBL" id="SJM72294.1"/>
    </source>
</evidence>
<dbReference type="EMBL" id="FUHW01000052">
    <property type="protein sequence ID" value="SJM72294.1"/>
    <property type="molecule type" value="Genomic_DNA"/>
</dbReference>
<dbReference type="RefSeq" id="WP_087000968.1">
    <property type="nucleotide sequence ID" value="NZ_FUHW01000052.1"/>
</dbReference>
<gene>
    <name evidence="3" type="ORF">FM101_14750</name>
</gene>
<dbReference type="PANTHER" id="PTHR46233:SF1">
    <property type="entry name" value="CONSERVED PROTEIN"/>
    <property type="match status" value="1"/>
</dbReference>
<dbReference type="Pfam" id="PF00753">
    <property type="entry name" value="Lactamase_B"/>
    <property type="match status" value="1"/>
</dbReference>
<dbReference type="AlphaFoldDB" id="A0A1R4GW07"/>
<evidence type="ECO:0000259" key="2">
    <source>
        <dbReference type="SMART" id="SM00849"/>
    </source>
</evidence>
<dbReference type="InterPro" id="IPR051453">
    <property type="entry name" value="MBL_Glyoxalase_II"/>
</dbReference>
<reference evidence="3 4" key="1">
    <citation type="submission" date="2017-02" db="EMBL/GenBank/DDBJ databases">
        <authorList>
            <person name="Peterson S.W."/>
        </authorList>
    </citation>
    <scope>NUCLEOTIDE SEQUENCE [LARGE SCALE GENOMIC DNA]</scope>
    <source>
        <strain evidence="3 4">B Ar 00.02</strain>
    </source>
</reference>
<feature type="domain" description="Metallo-beta-lactamase" evidence="2">
    <location>
        <begin position="25"/>
        <end position="202"/>
    </location>
</feature>
<accession>A0A1R4GW07</accession>
<feature type="region of interest" description="Disordered" evidence="1">
    <location>
        <begin position="193"/>
        <end position="223"/>
    </location>
</feature>
<dbReference type="PANTHER" id="PTHR46233">
    <property type="entry name" value="HYDROXYACYLGLUTATHIONE HYDROLASE GLOC"/>
    <property type="match status" value="1"/>
</dbReference>
<dbReference type="Gene3D" id="3.60.15.10">
    <property type="entry name" value="Ribonuclease Z/Hydroxyacylglutathione hydrolase-like"/>
    <property type="match status" value="1"/>
</dbReference>
<dbReference type="SUPFAM" id="SSF56281">
    <property type="entry name" value="Metallo-hydrolase/oxidoreductase"/>
    <property type="match status" value="1"/>
</dbReference>
<organism evidence="3 4">
    <name type="scientific">Arthrobacter rhombi</name>
    <dbReference type="NCBI Taxonomy" id="71253"/>
    <lineage>
        <taxon>Bacteria</taxon>
        <taxon>Bacillati</taxon>
        <taxon>Actinomycetota</taxon>
        <taxon>Actinomycetes</taxon>
        <taxon>Micrococcales</taxon>
        <taxon>Micrococcaceae</taxon>
        <taxon>Arthrobacter</taxon>
    </lineage>
</organism>
<evidence type="ECO:0000256" key="1">
    <source>
        <dbReference type="SAM" id="MobiDB-lite"/>
    </source>
</evidence>
<dbReference type="InterPro" id="IPR001279">
    <property type="entry name" value="Metallo-B-lactamas"/>
</dbReference>
<evidence type="ECO:0000313" key="4">
    <source>
        <dbReference type="Proteomes" id="UP000195913"/>
    </source>
</evidence>
<sequence>MSPENSLLHDLAEVTIRRVSVSSMDNNAYLITHKRTGAQVLIDAADEASALRGLIHDAAADASVAPHLELIATTHQHWDHVRALRELADETGARTACGAEDAEGIRAATGVEADVILGQGDIGNVEGFDLRTVHLRGHTPGSIAYIYEDPSGPTHIFSGDSLFPGGLGNTEGDTDRFASLYEDVSERLFGQYPDDSFVHPGHGQGTTLGAERPQLPEWKQRGW</sequence>
<dbReference type="SMART" id="SM00849">
    <property type="entry name" value="Lactamase_B"/>
    <property type="match status" value="1"/>
</dbReference>